<dbReference type="GO" id="GO:0003690">
    <property type="term" value="F:double-stranded DNA binding"/>
    <property type="evidence" value="ECO:0007669"/>
    <property type="project" value="UniProtKB-UniRule"/>
</dbReference>
<evidence type="ECO:0000256" key="1">
    <source>
        <dbReference type="ARBA" id="ARBA00023125"/>
    </source>
</evidence>
<accession>A0A8J2V4V6</accession>
<evidence type="ECO:0000313" key="6">
    <source>
        <dbReference type="Proteomes" id="UP000613582"/>
    </source>
</evidence>
<proteinExistence type="inferred from homology"/>
<name>A0A8J2V4V6_9PROT</name>
<dbReference type="Pfam" id="PF02735">
    <property type="entry name" value="Ku"/>
    <property type="match status" value="1"/>
</dbReference>
<protein>
    <recommendedName>
        <fullName evidence="2">Non-homologous end joining protein Ku</fullName>
    </recommendedName>
</protein>
<keyword evidence="2" id="KW-0234">DNA repair</keyword>
<reference evidence="5" key="1">
    <citation type="journal article" date="2014" name="Int. J. Syst. Evol. Microbiol.">
        <title>Complete genome sequence of Corynebacterium casei LMG S-19264T (=DSM 44701T), isolated from a smear-ripened cheese.</title>
        <authorList>
            <consortium name="US DOE Joint Genome Institute (JGI-PGF)"/>
            <person name="Walter F."/>
            <person name="Albersmeier A."/>
            <person name="Kalinowski J."/>
            <person name="Ruckert C."/>
        </authorList>
    </citation>
    <scope>NUCLEOTIDE SEQUENCE</scope>
    <source>
        <strain evidence="5">CGMCC 1.12921</strain>
    </source>
</reference>
<evidence type="ECO:0000256" key="2">
    <source>
        <dbReference type="HAMAP-Rule" id="MF_01875"/>
    </source>
</evidence>
<feature type="compositionally biased region" description="Basic residues" evidence="3">
    <location>
        <begin position="268"/>
        <end position="283"/>
    </location>
</feature>
<dbReference type="Proteomes" id="UP000613582">
    <property type="component" value="Unassembled WGS sequence"/>
</dbReference>
<sequence length="283" mass="31794">MAARAYWKGYLKLSLVSIGIELFSATKSTSRPSLNQIHEPSGKRVRYQKIVEGLGPIDTDEIVKGYQVSKDNYVILSNEELDEIKLETKETINLVQFVDHCEIDPRYFEKPYYVVPRDDISNEGFIVIREALRDAKKVALGQMAVRGRDYVVAIKPCGDGLLLETLRYAEEIKESDGIFEDIPDMKLDKELLELAGELIEKKSKPFDAETFKAQYATALRDLIKEKEKKGKVSHDESESSGKSESNVIDLMDALKKSVSGSKSSSSKKTAKKTTKKSTKKKAS</sequence>
<dbReference type="SMART" id="SM00559">
    <property type="entry name" value="Ku78"/>
    <property type="match status" value="1"/>
</dbReference>
<evidence type="ECO:0000259" key="4">
    <source>
        <dbReference type="SMART" id="SM00559"/>
    </source>
</evidence>
<dbReference type="PANTHER" id="PTHR41251">
    <property type="entry name" value="NON-HOMOLOGOUS END JOINING PROTEIN KU"/>
    <property type="match status" value="1"/>
</dbReference>
<keyword evidence="1 2" id="KW-0238">DNA-binding</keyword>
<dbReference type="InterPro" id="IPR006164">
    <property type="entry name" value="DNA_bd_Ku70/Ku80"/>
</dbReference>
<dbReference type="GO" id="GO:0006303">
    <property type="term" value="P:double-strand break repair via nonhomologous end joining"/>
    <property type="evidence" value="ECO:0007669"/>
    <property type="project" value="UniProtKB-UniRule"/>
</dbReference>
<dbReference type="EMBL" id="BMGH01000001">
    <property type="protein sequence ID" value="GGD01088.1"/>
    <property type="molecule type" value="Genomic_DNA"/>
</dbReference>
<dbReference type="HAMAP" id="MF_01875">
    <property type="entry name" value="Prokaryotic_Ku"/>
    <property type="match status" value="1"/>
</dbReference>
<dbReference type="InterPro" id="IPR009187">
    <property type="entry name" value="Prok_Ku"/>
</dbReference>
<feature type="region of interest" description="Disordered" evidence="3">
    <location>
        <begin position="227"/>
        <end position="246"/>
    </location>
</feature>
<dbReference type="NCBIfam" id="TIGR02772">
    <property type="entry name" value="Ku_bact"/>
    <property type="match status" value="1"/>
</dbReference>
<reference evidence="5" key="2">
    <citation type="submission" date="2020-09" db="EMBL/GenBank/DDBJ databases">
        <authorList>
            <person name="Sun Q."/>
            <person name="Zhou Y."/>
        </authorList>
    </citation>
    <scope>NUCLEOTIDE SEQUENCE</scope>
    <source>
        <strain evidence="5">CGMCC 1.12921</strain>
    </source>
</reference>
<dbReference type="PIRSF" id="PIRSF006493">
    <property type="entry name" value="Prok_Ku"/>
    <property type="match status" value="1"/>
</dbReference>
<organism evidence="5 6">
    <name type="scientific">Aquisalinus flavus</name>
    <dbReference type="NCBI Taxonomy" id="1526572"/>
    <lineage>
        <taxon>Bacteria</taxon>
        <taxon>Pseudomonadati</taxon>
        <taxon>Pseudomonadota</taxon>
        <taxon>Alphaproteobacteria</taxon>
        <taxon>Parvularculales</taxon>
        <taxon>Parvularculaceae</taxon>
        <taxon>Aquisalinus</taxon>
    </lineage>
</organism>
<comment type="similarity">
    <text evidence="2">Belongs to the prokaryotic Ku family.</text>
</comment>
<keyword evidence="2" id="KW-0233">DNA recombination</keyword>
<dbReference type="GO" id="GO:0006310">
    <property type="term" value="P:DNA recombination"/>
    <property type="evidence" value="ECO:0007669"/>
    <property type="project" value="UniProtKB-KW"/>
</dbReference>
<feature type="region of interest" description="Disordered" evidence="3">
    <location>
        <begin position="255"/>
        <end position="283"/>
    </location>
</feature>
<dbReference type="PANTHER" id="PTHR41251:SF1">
    <property type="entry name" value="NON-HOMOLOGOUS END JOINING PROTEIN KU"/>
    <property type="match status" value="1"/>
</dbReference>
<dbReference type="InterPro" id="IPR016194">
    <property type="entry name" value="SPOC-like_C_dom_sf"/>
</dbReference>
<evidence type="ECO:0000313" key="5">
    <source>
        <dbReference type="EMBL" id="GGD01088.1"/>
    </source>
</evidence>
<feature type="compositionally biased region" description="Low complexity" evidence="3">
    <location>
        <begin position="256"/>
        <end position="267"/>
    </location>
</feature>
<keyword evidence="6" id="KW-1185">Reference proteome</keyword>
<dbReference type="RefSeq" id="WP_188159955.1">
    <property type="nucleotide sequence ID" value="NZ_BMGH01000001.1"/>
</dbReference>
<dbReference type="Gene3D" id="2.40.290.10">
    <property type="match status" value="1"/>
</dbReference>
<comment type="caution">
    <text evidence="5">The sequence shown here is derived from an EMBL/GenBank/DDBJ whole genome shotgun (WGS) entry which is preliminary data.</text>
</comment>
<feature type="domain" description="Ku" evidence="4">
    <location>
        <begin position="54"/>
        <end position="182"/>
    </location>
</feature>
<gene>
    <name evidence="2 5" type="primary">ku</name>
    <name evidence="5" type="ORF">GCM10011342_07600</name>
</gene>
<evidence type="ECO:0000256" key="3">
    <source>
        <dbReference type="SAM" id="MobiDB-lite"/>
    </source>
</evidence>
<comment type="subunit">
    <text evidence="2">Homodimer. Interacts with LigD.</text>
</comment>
<feature type="compositionally biased region" description="Basic and acidic residues" evidence="3">
    <location>
        <begin position="227"/>
        <end position="241"/>
    </location>
</feature>
<dbReference type="SUPFAM" id="SSF100939">
    <property type="entry name" value="SPOC domain-like"/>
    <property type="match status" value="1"/>
</dbReference>
<keyword evidence="2" id="KW-0227">DNA damage</keyword>
<dbReference type="AlphaFoldDB" id="A0A8J2V4V6"/>
<comment type="function">
    <text evidence="2">With LigD forms a non-homologous end joining (NHEJ) DNA repair enzyme, which repairs dsDNA breaks with reduced fidelity. Binds linear dsDNA with 5'- and 3'- overhangs but not closed circular dsDNA nor ssDNA. Recruits and stimulates the ligase activity of LigD.</text>
</comment>